<evidence type="ECO:0000313" key="2">
    <source>
        <dbReference type="Proteomes" id="UP000054538"/>
    </source>
</evidence>
<dbReference type="InParanoid" id="A0A0D0E7Q7"/>
<protein>
    <submittedName>
        <fullName evidence="1">Uncharacterized protein</fullName>
    </submittedName>
</protein>
<reference evidence="1 2" key="1">
    <citation type="submission" date="2014-04" db="EMBL/GenBank/DDBJ databases">
        <authorList>
            <consortium name="DOE Joint Genome Institute"/>
            <person name="Kuo A."/>
            <person name="Kohler A."/>
            <person name="Jargeat P."/>
            <person name="Nagy L.G."/>
            <person name="Floudas D."/>
            <person name="Copeland A."/>
            <person name="Barry K.W."/>
            <person name="Cichocki N."/>
            <person name="Veneault-Fourrey C."/>
            <person name="LaButti K."/>
            <person name="Lindquist E.A."/>
            <person name="Lipzen A."/>
            <person name="Lundell T."/>
            <person name="Morin E."/>
            <person name="Murat C."/>
            <person name="Sun H."/>
            <person name="Tunlid A."/>
            <person name="Henrissat B."/>
            <person name="Grigoriev I.V."/>
            <person name="Hibbett D.S."/>
            <person name="Martin F."/>
            <person name="Nordberg H.P."/>
            <person name="Cantor M.N."/>
            <person name="Hua S.X."/>
        </authorList>
    </citation>
    <scope>NUCLEOTIDE SEQUENCE [LARGE SCALE GENOMIC DNA]</scope>
    <source>
        <strain evidence="1 2">Ve08.2h10</strain>
    </source>
</reference>
<keyword evidence="2" id="KW-1185">Reference proteome</keyword>
<evidence type="ECO:0000313" key="1">
    <source>
        <dbReference type="EMBL" id="KIK94250.1"/>
    </source>
</evidence>
<proteinExistence type="predicted"/>
<name>A0A0D0E7Q7_9AGAM</name>
<accession>A0A0D0E7Q7</accession>
<reference evidence="2" key="2">
    <citation type="submission" date="2015-01" db="EMBL/GenBank/DDBJ databases">
        <title>Evolutionary Origins and Diversification of the Mycorrhizal Mutualists.</title>
        <authorList>
            <consortium name="DOE Joint Genome Institute"/>
            <consortium name="Mycorrhizal Genomics Consortium"/>
            <person name="Kohler A."/>
            <person name="Kuo A."/>
            <person name="Nagy L.G."/>
            <person name="Floudas D."/>
            <person name="Copeland A."/>
            <person name="Barry K.W."/>
            <person name="Cichocki N."/>
            <person name="Veneault-Fourrey C."/>
            <person name="LaButti K."/>
            <person name="Lindquist E.A."/>
            <person name="Lipzen A."/>
            <person name="Lundell T."/>
            <person name="Morin E."/>
            <person name="Murat C."/>
            <person name="Riley R."/>
            <person name="Ohm R."/>
            <person name="Sun H."/>
            <person name="Tunlid A."/>
            <person name="Henrissat B."/>
            <person name="Grigoriev I.V."/>
            <person name="Hibbett D.S."/>
            <person name="Martin F."/>
        </authorList>
    </citation>
    <scope>NUCLEOTIDE SEQUENCE [LARGE SCALE GENOMIC DNA]</scope>
    <source>
        <strain evidence="2">Ve08.2h10</strain>
    </source>
</reference>
<sequence>MDESHSVNRILIARPIVQKWKEFTRTIFPKSPLSVLITHAHHAFPQIRHHLL</sequence>
<dbReference type="HOGENOM" id="CLU_3087895_0_0_1"/>
<dbReference type="AlphaFoldDB" id="A0A0D0E7Q7"/>
<gene>
    <name evidence="1" type="ORF">PAXRUDRAFT_460170</name>
</gene>
<dbReference type="Proteomes" id="UP000054538">
    <property type="component" value="Unassembled WGS sequence"/>
</dbReference>
<dbReference type="EMBL" id="KN825120">
    <property type="protein sequence ID" value="KIK94250.1"/>
    <property type="molecule type" value="Genomic_DNA"/>
</dbReference>
<organism evidence="1 2">
    <name type="scientific">Paxillus rubicundulus Ve08.2h10</name>
    <dbReference type="NCBI Taxonomy" id="930991"/>
    <lineage>
        <taxon>Eukaryota</taxon>
        <taxon>Fungi</taxon>
        <taxon>Dikarya</taxon>
        <taxon>Basidiomycota</taxon>
        <taxon>Agaricomycotina</taxon>
        <taxon>Agaricomycetes</taxon>
        <taxon>Agaricomycetidae</taxon>
        <taxon>Boletales</taxon>
        <taxon>Paxilineae</taxon>
        <taxon>Paxillaceae</taxon>
        <taxon>Paxillus</taxon>
    </lineage>
</organism>